<sequence>MMLWAYIHVGKTWLSGCLYGWLAGCRSVDLSRNPYVPLPLSFPSFLPPALTKLLCCVRLCRSVCPHKMDRRTDTQKAAVTQADKTGKQASSQAAHIGCAGPPAARPHTLTHTRVLM</sequence>
<protein>
    <submittedName>
        <fullName evidence="1">Uncharacterized protein</fullName>
    </submittedName>
</protein>
<organism evidence="1">
    <name type="scientific">Vitrella brassicaformis</name>
    <dbReference type="NCBI Taxonomy" id="1169539"/>
    <lineage>
        <taxon>Eukaryota</taxon>
        <taxon>Sar</taxon>
        <taxon>Alveolata</taxon>
        <taxon>Colpodellida</taxon>
        <taxon>Vitrellaceae</taxon>
        <taxon>Vitrella</taxon>
    </lineage>
</organism>
<gene>
    <name evidence="1" type="ORF">VBRA1451_LOCUS3497</name>
</gene>
<accession>A0A7S1JN14</accession>
<evidence type="ECO:0000313" key="1">
    <source>
        <dbReference type="EMBL" id="CAD9048439.1"/>
    </source>
</evidence>
<name>A0A7S1JN14_9ALVE</name>
<dbReference type="AlphaFoldDB" id="A0A7S1JN14"/>
<dbReference type="EMBL" id="HBGB01006142">
    <property type="protein sequence ID" value="CAD9048439.1"/>
    <property type="molecule type" value="Transcribed_RNA"/>
</dbReference>
<reference evidence="1" key="1">
    <citation type="submission" date="2021-01" db="EMBL/GenBank/DDBJ databases">
        <authorList>
            <person name="Corre E."/>
            <person name="Pelletier E."/>
            <person name="Niang G."/>
            <person name="Scheremetjew M."/>
            <person name="Finn R."/>
            <person name="Kale V."/>
            <person name="Holt S."/>
            <person name="Cochrane G."/>
            <person name="Meng A."/>
            <person name="Brown T."/>
            <person name="Cohen L."/>
        </authorList>
    </citation>
    <scope>NUCLEOTIDE SEQUENCE</scope>
    <source>
        <strain evidence="1">CCMP3346</strain>
    </source>
</reference>
<proteinExistence type="predicted"/>